<gene>
    <name evidence="1" type="ORF">HTZ77_27140</name>
</gene>
<sequence length="51" mass="5627">MSRFLGQSVRGVQRIVDQPIELEVGIRPALDRGETRMVVMADELVISDTAA</sequence>
<dbReference type="EMBL" id="JABWGN010000010">
    <property type="protein sequence ID" value="NUW35078.1"/>
    <property type="molecule type" value="Genomic_DNA"/>
</dbReference>
<proteinExistence type="predicted"/>
<evidence type="ECO:0000313" key="1">
    <source>
        <dbReference type="EMBL" id="NUW35078.1"/>
    </source>
</evidence>
<comment type="caution">
    <text evidence="1">The sequence shown here is derived from an EMBL/GenBank/DDBJ whole genome shotgun (WGS) entry which is preliminary data.</text>
</comment>
<evidence type="ECO:0000313" key="2">
    <source>
        <dbReference type="Proteomes" id="UP000586042"/>
    </source>
</evidence>
<name>A0A7Y6IC80_9ACTN</name>
<dbReference type="RefSeq" id="WP_175592500.1">
    <property type="nucleotide sequence ID" value="NZ_JABWGN010000010.1"/>
</dbReference>
<protein>
    <submittedName>
        <fullName evidence="1">Uncharacterized protein</fullName>
    </submittedName>
</protein>
<dbReference type="Proteomes" id="UP000586042">
    <property type="component" value="Unassembled WGS sequence"/>
</dbReference>
<dbReference type="AlphaFoldDB" id="A0A7Y6IC80"/>
<organism evidence="1 2">
    <name type="scientific">Nonomuraea montanisoli</name>
    <dbReference type="NCBI Taxonomy" id="2741721"/>
    <lineage>
        <taxon>Bacteria</taxon>
        <taxon>Bacillati</taxon>
        <taxon>Actinomycetota</taxon>
        <taxon>Actinomycetes</taxon>
        <taxon>Streptosporangiales</taxon>
        <taxon>Streptosporangiaceae</taxon>
        <taxon>Nonomuraea</taxon>
    </lineage>
</organism>
<keyword evidence="2" id="KW-1185">Reference proteome</keyword>
<accession>A0A7Y6IC80</accession>
<reference evidence="1 2" key="1">
    <citation type="submission" date="2020-06" db="EMBL/GenBank/DDBJ databases">
        <title>Nonomuraea sp. SMC257, a novel actinomycete isolated from soil.</title>
        <authorList>
            <person name="Chanama M."/>
        </authorList>
    </citation>
    <scope>NUCLEOTIDE SEQUENCE [LARGE SCALE GENOMIC DNA]</scope>
    <source>
        <strain evidence="1 2">SMC257</strain>
    </source>
</reference>